<protein>
    <recommendedName>
        <fullName evidence="4">Proline-rich family protein</fullName>
    </recommendedName>
</protein>
<accession>A0A087GMK5</accession>
<dbReference type="EMBL" id="CM002874">
    <property type="protein sequence ID" value="KFK31107.1"/>
    <property type="molecule type" value="Genomic_DNA"/>
</dbReference>
<evidence type="ECO:0008006" key="4">
    <source>
        <dbReference type="Google" id="ProtNLM"/>
    </source>
</evidence>
<dbReference type="InterPro" id="IPR028226">
    <property type="entry name" value="LIN37"/>
</dbReference>
<gene>
    <name evidence="2" type="ordered locus">AALP_Aa6g069000</name>
</gene>
<evidence type="ECO:0000256" key="1">
    <source>
        <dbReference type="SAM" id="MobiDB-lite"/>
    </source>
</evidence>
<dbReference type="eggNOG" id="ENOG502S0SJ">
    <property type="taxonomic scope" value="Eukaryota"/>
</dbReference>
<sequence>MSTPDPNPSPKPSPSSVSIPLPRPITTTSETPPVTQPNTIKTPSSQPQAPPYRSIAPLHRHPNPYTQPFPIRRTNSVSGSLQQPNQPNQDPSGLVYPYVSSGRGFPTRPGRQISNSVADQVSSPGGYPPRPVYGYNHGQFGPNFDPMIQFMRAHPQIQQASQLGSASGPMKGVPHFLQPRIAHPPTSILDNNGNKNARKRDDVLVLIRKRKVRITEGASLYSLCRSWLRNGAHEGVQRQRNYTMTSLPKPLPVEITETSLPKDSLEEANNEEDKEDEEAVKQLSEFDLLKRHVDRAKKVRARLREERLKKIARYKARLALLLPPFGEQCRNE</sequence>
<feature type="compositionally biased region" description="Polar residues" evidence="1">
    <location>
        <begin position="73"/>
        <end position="91"/>
    </location>
</feature>
<feature type="compositionally biased region" description="Pro residues" evidence="1">
    <location>
        <begin position="1"/>
        <end position="13"/>
    </location>
</feature>
<name>A0A087GMK5_ARAAL</name>
<dbReference type="Gramene" id="KFK31107">
    <property type="protein sequence ID" value="KFK31107"/>
    <property type="gene ID" value="AALP_AA6G069000"/>
</dbReference>
<evidence type="ECO:0000313" key="3">
    <source>
        <dbReference type="Proteomes" id="UP000029120"/>
    </source>
</evidence>
<dbReference type="AlphaFoldDB" id="A0A087GMK5"/>
<dbReference type="OMA" id="TICESNG"/>
<reference evidence="3" key="1">
    <citation type="journal article" date="2015" name="Nat. Plants">
        <title>Genome expansion of Arabis alpina linked with retrotransposition and reduced symmetric DNA methylation.</title>
        <authorList>
            <person name="Willing E.M."/>
            <person name="Rawat V."/>
            <person name="Mandakova T."/>
            <person name="Maumus F."/>
            <person name="James G.V."/>
            <person name="Nordstroem K.J."/>
            <person name="Becker C."/>
            <person name="Warthmann N."/>
            <person name="Chica C."/>
            <person name="Szarzynska B."/>
            <person name="Zytnicki M."/>
            <person name="Albani M.C."/>
            <person name="Kiefer C."/>
            <person name="Bergonzi S."/>
            <person name="Castaings L."/>
            <person name="Mateos J.L."/>
            <person name="Berns M.C."/>
            <person name="Bujdoso N."/>
            <person name="Piofczyk T."/>
            <person name="de Lorenzo L."/>
            <person name="Barrero-Sicilia C."/>
            <person name="Mateos I."/>
            <person name="Piednoel M."/>
            <person name="Hagmann J."/>
            <person name="Chen-Min-Tao R."/>
            <person name="Iglesias-Fernandez R."/>
            <person name="Schuster S.C."/>
            <person name="Alonso-Blanco C."/>
            <person name="Roudier F."/>
            <person name="Carbonero P."/>
            <person name="Paz-Ares J."/>
            <person name="Davis S.J."/>
            <person name="Pecinka A."/>
            <person name="Quesneville H."/>
            <person name="Colot V."/>
            <person name="Lysak M.A."/>
            <person name="Weigel D."/>
            <person name="Coupland G."/>
            <person name="Schneeberger K."/>
        </authorList>
    </citation>
    <scope>NUCLEOTIDE SEQUENCE [LARGE SCALE GENOMIC DNA]</scope>
    <source>
        <strain evidence="3">cv. Pajares</strain>
    </source>
</reference>
<dbReference type="PANTHER" id="PTHR37173:SF1">
    <property type="entry name" value="PROLINE-RICH FAMILY PROTEIN"/>
    <property type="match status" value="1"/>
</dbReference>
<dbReference type="GO" id="GO:0070176">
    <property type="term" value="C:DRM complex"/>
    <property type="evidence" value="ECO:0007669"/>
    <property type="project" value="EnsemblPlants"/>
</dbReference>
<evidence type="ECO:0000313" key="2">
    <source>
        <dbReference type="EMBL" id="KFK31107.1"/>
    </source>
</evidence>
<feature type="region of interest" description="Disordered" evidence="1">
    <location>
        <begin position="1"/>
        <end position="125"/>
    </location>
</feature>
<feature type="compositionally biased region" description="Polar residues" evidence="1">
    <location>
        <begin position="25"/>
        <end position="47"/>
    </location>
</feature>
<feature type="compositionally biased region" description="Acidic residues" evidence="1">
    <location>
        <begin position="266"/>
        <end position="277"/>
    </location>
</feature>
<feature type="region of interest" description="Disordered" evidence="1">
    <location>
        <begin position="258"/>
        <end position="277"/>
    </location>
</feature>
<feature type="compositionally biased region" description="Polar residues" evidence="1">
    <location>
        <begin position="112"/>
        <end position="123"/>
    </location>
</feature>
<dbReference type="Proteomes" id="UP000029120">
    <property type="component" value="Chromosome 6"/>
</dbReference>
<dbReference type="OrthoDB" id="1735564at2759"/>
<proteinExistence type="predicted"/>
<dbReference type="PANTHER" id="PTHR37173">
    <property type="entry name" value="HYDROXYPROLINE-RICH GLYCOPROTEIN FAMILY PROTEIN"/>
    <property type="match status" value="1"/>
</dbReference>
<dbReference type="Pfam" id="PF15306">
    <property type="entry name" value="LIN37"/>
    <property type="match status" value="1"/>
</dbReference>
<keyword evidence="3" id="KW-1185">Reference proteome</keyword>
<organism evidence="2 3">
    <name type="scientific">Arabis alpina</name>
    <name type="common">Alpine rock-cress</name>
    <dbReference type="NCBI Taxonomy" id="50452"/>
    <lineage>
        <taxon>Eukaryota</taxon>
        <taxon>Viridiplantae</taxon>
        <taxon>Streptophyta</taxon>
        <taxon>Embryophyta</taxon>
        <taxon>Tracheophyta</taxon>
        <taxon>Spermatophyta</taxon>
        <taxon>Magnoliopsida</taxon>
        <taxon>eudicotyledons</taxon>
        <taxon>Gunneridae</taxon>
        <taxon>Pentapetalae</taxon>
        <taxon>rosids</taxon>
        <taxon>malvids</taxon>
        <taxon>Brassicales</taxon>
        <taxon>Brassicaceae</taxon>
        <taxon>Arabideae</taxon>
        <taxon>Arabis</taxon>
    </lineage>
</organism>